<organism evidence="2 3">
    <name type="scientific">Kineococcus aurantiacus</name>
    <dbReference type="NCBI Taxonomy" id="37633"/>
    <lineage>
        <taxon>Bacteria</taxon>
        <taxon>Bacillati</taxon>
        <taxon>Actinomycetota</taxon>
        <taxon>Actinomycetes</taxon>
        <taxon>Kineosporiales</taxon>
        <taxon>Kineosporiaceae</taxon>
        <taxon>Kineococcus</taxon>
    </lineage>
</organism>
<dbReference type="AlphaFoldDB" id="A0A7Y9DJQ0"/>
<keyword evidence="3" id="KW-1185">Reference proteome</keyword>
<dbReference type="EC" id="6.3.5.4" evidence="2"/>
<dbReference type="Pfam" id="PF00733">
    <property type="entry name" value="Asn_synthase"/>
    <property type="match status" value="1"/>
</dbReference>
<name>A0A7Y9DJQ0_9ACTN</name>
<comment type="caution">
    <text evidence="2">The sequence shown here is derived from an EMBL/GenBank/DDBJ whole genome shotgun (WGS) entry which is preliminary data.</text>
</comment>
<proteinExistence type="predicted"/>
<protein>
    <submittedName>
        <fullName evidence="2">Asparagine synthase (Glutamine-hydrolyzing)</fullName>
        <ecNumber evidence="2">6.3.5.4</ecNumber>
    </submittedName>
</protein>
<dbReference type="GO" id="GO:0006529">
    <property type="term" value="P:asparagine biosynthetic process"/>
    <property type="evidence" value="ECO:0007669"/>
    <property type="project" value="InterPro"/>
</dbReference>
<evidence type="ECO:0000259" key="1">
    <source>
        <dbReference type="Pfam" id="PF00733"/>
    </source>
</evidence>
<gene>
    <name evidence="2" type="ORF">BJ968_001077</name>
</gene>
<dbReference type="GO" id="GO:0004066">
    <property type="term" value="F:asparagine synthase (glutamine-hydrolyzing) activity"/>
    <property type="evidence" value="ECO:0007669"/>
    <property type="project" value="UniProtKB-EC"/>
</dbReference>
<evidence type="ECO:0000313" key="2">
    <source>
        <dbReference type="EMBL" id="NYD21537.1"/>
    </source>
</evidence>
<evidence type="ECO:0000313" key="3">
    <source>
        <dbReference type="Proteomes" id="UP000521922"/>
    </source>
</evidence>
<sequence length="393" mass="42497">MTAGAGADVPLDRLGPLETVWGMPVGAQPGVRPLPPGSGLTLRAALEEAVLPALRRGPCVVSFSGGRDSSTVLAVATSVARREGLPDPVPYTHRFPHVPDSHEDEWAELVVRHLGLREWERPAWGDEMDVLGPFARTVLLRDGVLPPFNGHLHEPVFAAARGGSVLTGIGGDELFSQVSRYPAVRLLARRAPLTARALPRTAFSVLAPAPLRARRLGRHLPMAFGWLRPDAARELRAAVARHTAAEPLRWDRAARRWLWTSRLLHVAGAAKERTAAAHDVHVTHPFSRPATLRAAAVAFGWAGPRGRTGELLRHVGDLLPRALCERGTKAGFNGAFWTATAASFAARWTGVGVDTDLVDPEALRAEWAAPDPDLHSITLLQHAWLAQEGRPAR</sequence>
<dbReference type="EMBL" id="JACCBB010000001">
    <property type="protein sequence ID" value="NYD21537.1"/>
    <property type="molecule type" value="Genomic_DNA"/>
</dbReference>
<dbReference type="SUPFAM" id="SSF52402">
    <property type="entry name" value="Adenine nucleotide alpha hydrolases-like"/>
    <property type="match status" value="1"/>
</dbReference>
<dbReference type="InterPro" id="IPR001962">
    <property type="entry name" value="Asn_synthase"/>
</dbReference>
<dbReference type="Proteomes" id="UP000521922">
    <property type="component" value="Unassembled WGS sequence"/>
</dbReference>
<feature type="domain" description="Asparagine synthetase" evidence="1">
    <location>
        <begin position="42"/>
        <end position="372"/>
    </location>
</feature>
<dbReference type="InterPro" id="IPR014729">
    <property type="entry name" value="Rossmann-like_a/b/a_fold"/>
</dbReference>
<dbReference type="RefSeq" id="WP_179749906.1">
    <property type="nucleotide sequence ID" value="NZ_BAAAGN010000005.1"/>
</dbReference>
<dbReference type="Gene3D" id="3.40.50.620">
    <property type="entry name" value="HUPs"/>
    <property type="match status" value="1"/>
</dbReference>
<reference evidence="2 3" key="1">
    <citation type="submission" date="2020-07" db="EMBL/GenBank/DDBJ databases">
        <title>Sequencing the genomes of 1000 actinobacteria strains.</title>
        <authorList>
            <person name="Klenk H.-P."/>
        </authorList>
    </citation>
    <scope>NUCLEOTIDE SEQUENCE [LARGE SCALE GENOMIC DNA]</scope>
    <source>
        <strain evidence="2 3">DSM 7487</strain>
    </source>
</reference>
<accession>A0A7Y9DJQ0</accession>
<keyword evidence="2" id="KW-0436">Ligase</keyword>